<dbReference type="InterPro" id="IPR033425">
    <property type="entry name" value="MASE3"/>
</dbReference>
<keyword evidence="4" id="KW-0808">Transferase</keyword>
<dbReference type="Pfam" id="PF13426">
    <property type="entry name" value="PAS_9"/>
    <property type="match status" value="1"/>
</dbReference>
<name>A0A0C1QSD6_9BACT</name>
<dbReference type="InterPro" id="IPR004358">
    <property type="entry name" value="Sig_transdc_His_kin-like_C"/>
</dbReference>
<dbReference type="InterPro" id="IPR035965">
    <property type="entry name" value="PAS-like_dom_sf"/>
</dbReference>
<keyword evidence="5 11" id="KW-0418">Kinase</keyword>
<dbReference type="NCBIfam" id="TIGR00229">
    <property type="entry name" value="sensory_box"/>
    <property type="match status" value="1"/>
</dbReference>
<evidence type="ECO:0000256" key="4">
    <source>
        <dbReference type="ARBA" id="ARBA00022679"/>
    </source>
</evidence>
<dbReference type="EC" id="2.7.13.3" evidence="2"/>
<dbReference type="CDD" id="cd00082">
    <property type="entry name" value="HisKA"/>
    <property type="match status" value="1"/>
</dbReference>
<evidence type="ECO:0000313" key="12">
    <source>
        <dbReference type="Proteomes" id="UP000031433"/>
    </source>
</evidence>
<sequence>MTSSDLVSRSARFALVMLLLAALVLTSRVNYLLFHTLTEIVTVVAGCGIFMVAWHARRQIDNHCILLIGVSHLFVAIITLFHALSYPRMGIFPGAGMNLPTQLWIGSRLLQGTSLALAPLFVRKRLSPAAAVTAYAAVTSFILLSILHWDIFPTCFSDDVGLTPVKKGAEFLAGIFILAALTGLLTKRRHFDSRVFRMLSLSLVFLATSGFVFALNTGISTLIGMTGHLLTLGGFVLIYRAMVETGLERPYDLLFRDLKESEKRYRSLYHKTPVMLHSIDREGKIVNVSDFWLETLGYRRDEVLGRLSADFMTDESRAYVLGTVVPEFLRSGCTRDIPLHLLTSSGKVIDVLLSSESERDDEGKIVRSLSVMTDVTEQRSAARQIERLNESLASRAMDLEVANGDLEAFNYSVSHDLRSHLTVIRGFSDVLLEVCADKLDDECRSYVRHIGEETGRMNGLIGTLLDFSRVARVELERVPVSLSTLAEEIALELRMKDQERIAEFTIAENADVTADPGLMRVVMENLLGNAWKYTGKRERAVIEFGKEEVEGKTVFFVRDNGAGFSSQQADKLFLPFQRLHGRSEFPGHGIGLATVHRIVSRHGGTIWAQGEEGNGAVFYFTL</sequence>
<dbReference type="GO" id="GO:0000155">
    <property type="term" value="F:phosphorelay sensor kinase activity"/>
    <property type="evidence" value="ECO:0007669"/>
    <property type="project" value="InterPro"/>
</dbReference>
<comment type="caution">
    <text evidence="11">The sequence shown here is derived from an EMBL/GenBank/DDBJ whole genome shotgun (WGS) entry which is preliminary data.</text>
</comment>
<comment type="catalytic activity">
    <reaction evidence="1">
        <text>ATP + protein L-histidine = ADP + protein N-phospho-L-histidine.</text>
        <dbReference type="EC" id="2.7.13.3"/>
    </reaction>
</comment>
<dbReference type="GO" id="GO:0000156">
    <property type="term" value="F:phosphorelay response regulator activity"/>
    <property type="evidence" value="ECO:0007669"/>
    <property type="project" value="TreeGrafter"/>
</dbReference>
<dbReference type="SUPFAM" id="SSF47384">
    <property type="entry name" value="Homodimeric domain of signal transducing histidine kinase"/>
    <property type="match status" value="1"/>
</dbReference>
<dbReference type="SMART" id="SM00091">
    <property type="entry name" value="PAS"/>
    <property type="match status" value="1"/>
</dbReference>
<dbReference type="SUPFAM" id="SSF55874">
    <property type="entry name" value="ATPase domain of HSP90 chaperone/DNA topoisomerase II/histidine kinase"/>
    <property type="match status" value="1"/>
</dbReference>
<dbReference type="PROSITE" id="PS50109">
    <property type="entry name" value="HIS_KIN"/>
    <property type="match status" value="1"/>
</dbReference>
<feature type="transmembrane region" description="Helical" evidence="7">
    <location>
        <begin position="169"/>
        <end position="186"/>
    </location>
</feature>
<dbReference type="Gene3D" id="3.30.450.20">
    <property type="entry name" value="PAS domain"/>
    <property type="match status" value="1"/>
</dbReference>
<dbReference type="InterPro" id="IPR000700">
    <property type="entry name" value="PAS-assoc_C"/>
</dbReference>
<dbReference type="InterPro" id="IPR005467">
    <property type="entry name" value="His_kinase_dom"/>
</dbReference>
<dbReference type="InterPro" id="IPR036890">
    <property type="entry name" value="HATPase_C_sf"/>
</dbReference>
<feature type="transmembrane region" description="Helical" evidence="7">
    <location>
        <begin position="129"/>
        <end position="149"/>
    </location>
</feature>
<proteinExistence type="predicted"/>
<feature type="transmembrane region" description="Helical" evidence="7">
    <location>
        <begin position="40"/>
        <end position="57"/>
    </location>
</feature>
<feature type="domain" description="Histidine kinase" evidence="8">
    <location>
        <begin position="412"/>
        <end position="622"/>
    </location>
</feature>
<evidence type="ECO:0000259" key="10">
    <source>
        <dbReference type="PROSITE" id="PS50113"/>
    </source>
</evidence>
<keyword evidence="3" id="KW-0597">Phosphoprotein</keyword>
<dbReference type="PROSITE" id="PS50113">
    <property type="entry name" value="PAC"/>
    <property type="match status" value="1"/>
</dbReference>
<feature type="domain" description="PAS" evidence="9">
    <location>
        <begin position="261"/>
        <end position="332"/>
    </location>
</feature>
<dbReference type="PROSITE" id="PS50112">
    <property type="entry name" value="PAS"/>
    <property type="match status" value="1"/>
</dbReference>
<dbReference type="GO" id="GO:0016020">
    <property type="term" value="C:membrane"/>
    <property type="evidence" value="ECO:0007669"/>
    <property type="project" value="UniProtKB-SubCell"/>
</dbReference>
<evidence type="ECO:0000313" key="11">
    <source>
        <dbReference type="EMBL" id="KIE41171.1"/>
    </source>
</evidence>
<dbReference type="PANTHER" id="PTHR42878:SF15">
    <property type="entry name" value="BACTERIOPHYTOCHROME"/>
    <property type="match status" value="1"/>
</dbReference>
<gene>
    <name evidence="11" type="ORF">SE37_00240</name>
</gene>
<evidence type="ECO:0000256" key="1">
    <source>
        <dbReference type="ARBA" id="ARBA00000085"/>
    </source>
</evidence>
<evidence type="ECO:0000259" key="9">
    <source>
        <dbReference type="PROSITE" id="PS50112"/>
    </source>
</evidence>
<feature type="transmembrane region" description="Helical" evidence="7">
    <location>
        <begin position="103"/>
        <end position="122"/>
    </location>
</feature>
<dbReference type="Pfam" id="PF00512">
    <property type="entry name" value="HisKA"/>
    <property type="match status" value="1"/>
</dbReference>
<dbReference type="InterPro" id="IPR000014">
    <property type="entry name" value="PAS"/>
</dbReference>
<dbReference type="GO" id="GO:0007234">
    <property type="term" value="P:osmosensory signaling via phosphorelay pathway"/>
    <property type="evidence" value="ECO:0007669"/>
    <property type="project" value="TreeGrafter"/>
</dbReference>
<dbReference type="SMART" id="SM00086">
    <property type="entry name" value="PAC"/>
    <property type="match status" value="1"/>
</dbReference>
<dbReference type="InterPro" id="IPR003594">
    <property type="entry name" value="HATPase_dom"/>
</dbReference>
<feature type="transmembrane region" description="Helical" evidence="7">
    <location>
        <begin position="12"/>
        <end position="34"/>
    </location>
</feature>
<evidence type="ECO:0000256" key="2">
    <source>
        <dbReference type="ARBA" id="ARBA00012438"/>
    </source>
</evidence>
<dbReference type="FunFam" id="3.30.565.10:FF:000006">
    <property type="entry name" value="Sensor histidine kinase WalK"/>
    <property type="match status" value="1"/>
</dbReference>
<dbReference type="AlphaFoldDB" id="A0A0C1QSD6"/>
<dbReference type="Gene3D" id="3.30.565.10">
    <property type="entry name" value="Histidine kinase-like ATPase, C-terminal domain"/>
    <property type="match status" value="1"/>
</dbReference>
<dbReference type="SMART" id="SM00388">
    <property type="entry name" value="HisKA"/>
    <property type="match status" value="1"/>
</dbReference>
<dbReference type="SUPFAM" id="SSF55785">
    <property type="entry name" value="PYP-like sensor domain (PAS domain)"/>
    <property type="match status" value="1"/>
</dbReference>
<accession>A0A0C1QSD6</accession>
<dbReference type="InterPro" id="IPR003661">
    <property type="entry name" value="HisK_dim/P_dom"/>
</dbReference>
<protein>
    <recommendedName>
        <fullName evidence="2">histidine kinase</fullName>
        <ecNumber evidence="2">2.7.13.3</ecNumber>
    </recommendedName>
</protein>
<keyword evidence="12" id="KW-1185">Reference proteome</keyword>
<keyword evidence="7" id="KW-1133">Transmembrane helix</keyword>
<feature type="domain" description="PAC" evidence="10">
    <location>
        <begin position="335"/>
        <end position="387"/>
    </location>
</feature>
<dbReference type="PANTHER" id="PTHR42878">
    <property type="entry name" value="TWO-COMPONENT HISTIDINE KINASE"/>
    <property type="match status" value="1"/>
</dbReference>
<evidence type="ECO:0000256" key="5">
    <source>
        <dbReference type="ARBA" id="ARBA00022777"/>
    </source>
</evidence>
<dbReference type="Pfam" id="PF02518">
    <property type="entry name" value="HATPase_c"/>
    <property type="match status" value="1"/>
</dbReference>
<dbReference type="PRINTS" id="PR00344">
    <property type="entry name" value="BCTRLSENSOR"/>
</dbReference>
<reference evidence="11 12" key="1">
    <citation type="submission" date="2015-01" db="EMBL/GenBank/DDBJ databases">
        <title>Genome sequence of the anaerobic bacterium Geobacter soli GSS01, a dissimilatory Fe(III) reducer from soil.</title>
        <authorList>
            <person name="Yang G."/>
            <person name="Zhou S."/>
        </authorList>
    </citation>
    <scope>NUCLEOTIDE SEQUENCE [LARGE SCALE GENOMIC DNA]</scope>
    <source>
        <strain evidence="11 12">GSS01</strain>
    </source>
</reference>
<dbReference type="InterPro" id="IPR050351">
    <property type="entry name" value="BphY/WalK/GraS-like"/>
</dbReference>
<dbReference type="Proteomes" id="UP000031433">
    <property type="component" value="Unassembled WGS sequence"/>
</dbReference>
<feature type="transmembrane region" description="Helical" evidence="7">
    <location>
        <begin position="198"/>
        <end position="215"/>
    </location>
</feature>
<dbReference type="GO" id="GO:0030295">
    <property type="term" value="F:protein kinase activator activity"/>
    <property type="evidence" value="ECO:0007669"/>
    <property type="project" value="TreeGrafter"/>
</dbReference>
<organism evidence="11 12">
    <name type="scientific">Geobacter soli</name>
    <dbReference type="NCBI Taxonomy" id="1510391"/>
    <lineage>
        <taxon>Bacteria</taxon>
        <taxon>Pseudomonadati</taxon>
        <taxon>Thermodesulfobacteriota</taxon>
        <taxon>Desulfuromonadia</taxon>
        <taxon>Geobacterales</taxon>
        <taxon>Geobacteraceae</taxon>
        <taxon>Geobacter</taxon>
    </lineage>
</organism>
<dbReference type="Gene3D" id="1.10.287.130">
    <property type="match status" value="1"/>
</dbReference>
<dbReference type="InterPro" id="IPR001610">
    <property type="entry name" value="PAC"/>
</dbReference>
<dbReference type="EMBL" id="JXBL01000001">
    <property type="protein sequence ID" value="KIE41171.1"/>
    <property type="molecule type" value="Genomic_DNA"/>
</dbReference>
<evidence type="ECO:0000259" key="8">
    <source>
        <dbReference type="PROSITE" id="PS50109"/>
    </source>
</evidence>
<dbReference type="SMART" id="SM00387">
    <property type="entry name" value="HATPase_c"/>
    <property type="match status" value="1"/>
</dbReference>
<dbReference type="InterPro" id="IPR036097">
    <property type="entry name" value="HisK_dim/P_sf"/>
</dbReference>
<dbReference type="CDD" id="cd00130">
    <property type="entry name" value="PAS"/>
    <property type="match status" value="1"/>
</dbReference>
<feature type="transmembrane region" description="Helical" evidence="7">
    <location>
        <begin position="64"/>
        <end position="83"/>
    </location>
</feature>
<dbReference type="Pfam" id="PF17159">
    <property type="entry name" value="MASE3"/>
    <property type="match status" value="1"/>
</dbReference>
<evidence type="ECO:0000256" key="7">
    <source>
        <dbReference type="SAM" id="Phobius"/>
    </source>
</evidence>
<keyword evidence="6 7" id="KW-0472">Membrane</keyword>
<evidence type="ECO:0000256" key="6">
    <source>
        <dbReference type="ARBA" id="ARBA00023136"/>
    </source>
</evidence>
<dbReference type="RefSeq" id="WP_039642682.1">
    <property type="nucleotide sequence ID" value="NZ_JXBL01000001.1"/>
</dbReference>
<keyword evidence="7" id="KW-0812">Transmembrane</keyword>
<evidence type="ECO:0000256" key="3">
    <source>
        <dbReference type="ARBA" id="ARBA00022553"/>
    </source>
</evidence>